<dbReference type="Gene3D" id="3.40.50.2300">
    <property type="match status" value="1"/>
</dbReference>
<evidence type="ECO:0000259" key="2">
    <source>
        <dbReference type="PROSITE" id="PS50043"/>
    </source>
</evidence>
<dbReference type="InterPro" id="IPR016032">
    <property type="entry name" value="Sig_transdc_resp-reg_C-effctor"/>
</dbReference>
<sequence>MLIDCRPLVLMGLHDVINARRPQMEVSGHATTYTHALDLADQLRPNVVFFSFFPDALNPLEVVAGLVRNREMKVLVLKGLYEAIPMTEVLEAGARGIVLAEDPTEAIVRAIVKVHHHDCGLDRAWAGELSDYAATRHVSLGCNKERAKQARLTLRERELIYAIVGDPSAKYMSIAERLGISEHTVHNHLSNIYQKLDLINRIDLLMYALKHDLTGNEGAGDTPRARPN</sequence>
<proteinExistence type="predicted"/>
<dbReference type="EMBL" id="CP011110">
    <property type="protein sequence ID" value="AKA23990.1"/>
    <property type="molecule type" value="Genomic_DNA"/>
</dbReference>
<dbReference type="KEGG" id="pcz:PCL1606_25370"/>
<evidence type="ECO:0000256" key="1">
    <source>
        <dbReference type="ARBA" id="ARBA00023125"/>
    </source>
</evidence>
<dbReference type="InterPro" id="IPR000792">
    <property type="entry name" value="Tscrpt_reg_LuxR_C"/>
</dbReference>
<name>A0A0D5XYV3_9PSED</name>
<dbReference type="GO" id="GO:0003677">
    <property type="term" value="F:DNA binding"/>
    <property type="evidence" value="ECO:0007669"/>
    <property type="project" value="UniProtKB-KW"/>
</dbReference>
<dbReference type="SMART" id="SM00421">
    <property type="entry name" value="HTH_LUXR"/>
    <property type="match status" value="1"/>
</dbReference>
<feature type="domain" description="HTH luxR-type" evidence="2">
    <location>
        <begin position="145"/>
        <end position="212"/>
    </location>
</feature>
<accession>A0A0D5XYV3</accession>
<protein>
    <submittedName>
        <fullName evidence="3">LuxR family transcriptional regulator</fullName>
    </submittedName>
</protein>
<dbReference type="SUPFAM" id="SSF46894">
    <property type="entry name" value="C-terminal effector domain of the bipartite response regulators"/>
    <property type="match status" value="1"/>
</dbReference>
<dbReference type="InterPro" id="IPR011006">
    <property type="entry name" value="CheY-like_superfamily"/>
</dbReference>
<dbReference type="GO" id="GO:0006355">
    <property type="term" value="P:regulation of DNA-templated transcription"/>
    <property type="evidence" value="ECO:0007669"/>
    <property type="project" value="InterPro"/>
</dbReference>
<dbReference type="PATRIC" id="fig|587753.10.peg.2532"/>
<reference evidence="3 4" key="1">
    <citation type="journal article" date="2015" name="Mol. Plant Microbe Interact.">
        <title>Comparative Genomic Analysis of Pseudomonas chlororaphis PCL1606 Reveals New Insight into Antifungal Compounds Involved in Biocontrol.</title>
        <authorList>
            <person name="Calderon C.E."/>
            <person name="Ramos C."/>
            <person name="de Vicente A."/>
            <person name="Cazorla F.M."/>
        </authorList>
    </citation>
    <scope>NUCLEOTIDE SEQUENCE [LARGE SCALE GENOMIC DNA]</scope>
    <source>
        <strain evidence="3 4">PCL1606</strain>
    </source>
</reference>
<organism evidence="3 4">
    <name type="scientific">Pseudomonas chlororaphis</name>
    <dbReference type="NCBI Taxonomy" id="587753"/>
    <lineage>
        <taxon>Bacteria</taxon>
        <taxon>Pseudomonadati</taxon>
        <taxon>Pseudomonadota</taxon>
        <taxon>Gammaproteobacteria</taxon>
        <taxon>Pseudomonadales</taxon>
        <taxon>Pseudomonadaceae</taxon>
        <taxon>Pseudomonas</taxon>
    </lineage>
</organism>
<dbReference type="Pfam" id="PF00196">
    <property type="entry name" value="GerE"/>
    <property type="match status" value="1"/>
</dbReference>
<dbReference type="SUPFAM" id="SSF52172">
    <property type="entry name" value="CheY-like"/>
    <property type="match status" value="1"/>
</dbReference>
<evidence type="ECO:0000313" key="3">
    <source>
        <dbReference type="EMBL" id="AKA23990.1"/>
    </source>
</evidence>
<dbReference type="Proteomes" id="UP000032748">
    <property type="component" value="Chromosome"/>
</dbReference>
<dbReference type="PROSITE" id="PS50043">
    <property type="entry name" value="HTH_LUXR_2"/>
    <property type="match status" value="1"/>
</dbReference>
<dbReference type="PANTHER" id="PTHR43214">
    <property type="entry name" value="TWO-COMPONENT RESPONSE REGULATOR"/>
    <property type="match status" value="1"/>
</dbReference>
<gene>
    <name evidence="3" type="ORF">PCL1606_25370</name>
</gene>
<dbReference type="InterPro" id="IPR039420">
    <property type="entry name" value="WalR-like"/>
</dbReference>
<dbReference type="AlphaFoldDB" id="A0A0D5XYV3"/>
<keyword evidence="1" id="KW-0238">DNA-binding</keyword>
<evidence type="ECO:0000313" key="4">
    <source>
        <dbReference type="Proteomes" id="UP000032748"/>
    </source>
</evidence>
<dbReference type="CDD" id="cd06170">
    <property type="entry name" value="LuxR_C_like"/>
    <property type="match status" value="1"/>
</dbReference>